<evidence type="ECO:0000256" key="1">
    <source>
        <dbReference type="ARBA" id="ARBA00023002"/>
    </source>
</evidence>
<dbReference type="PANTHER" id="PTHR13847">
    <property type="entry name" value="SARCOSINE DEHYDROGENASE-RELATED"/>
    <property type="match status" value="1"/>
</dbReference>
<reference evidence="3" key="1">
    <citation type="submission" date="2022-05" db="EMBL/GenBank/DDBJ databases">
        <authorList>
            <person name="Park J.-S."/>
        </authorList>
    </citation>
    <scope>NUCLEOTIDE SEQUENCE</scope>
    <source>
        <strain evidence="3">2012CJ41-6</strain>
    </source>
</reference>
<feature type="domain" description="FAD dependent oxidoreductase" evidence="2">
    <location>
        <begin position="38"/>
        <end position="399"/>
    </location>
</feature>
<comment type="caution">
    <text evidence="3">The sequence shown here is derived from an EMBL/GenBank/DDBJ whole genome shotgun (WGS) entry which is preliminary data.</text>
</comment>
<sequence length="443" mass="47991">MRLFEDRAYGPEPIAGSYWATTAPSLQYPPLAGGQSCDTAIIGAGYTGLNAAFELARAGQDVVVLEAEQPGWGASGRNGGFCCLGGSAADFADLTRQVGRVAALSYLRTERDAVEFVRARLSECGIEADTHSQGETLLAHSPHAAQALRGQISELRETFGVEADYLPREALAANGFASPEFHAALTTPVGFALNPMKYVTGLTKAADKAGARIHGTSHVTKLTTPPDGRHLLQTAQGELRATNLIIATNGYSSDTLPTWLGGRYLPVPSAIITTRPLTEGELAAQGWTSRQMCYDSRHLLHYFRLLPENRMLFGLRAAWRCTKASDAATFARAQMDFARFFPAWADVEITHHWSGLVCLSRTLTPFAGPVPGMPRAWAALCYQGNGVAMGSYAGALLAAQITGRGPDTPALMTRPLRRFELGRWRRMILPLIYGWYGLMDRRG</sequence>
<proteinExistence type="predicted"/>
<keyword evidence="4" id="KW-1185">Reference proteome</keyword>
<protein>
    <submittedName>
        <fullName evidence="3">FAD-binding oxidoreductase</fullName>
    </submittedName>
</protein>
<evidence type="ECO:0000259" key="2">
    <source>
        <dbReference type="Pfam" id="PF01266"/>
    </source>
</evidence>
<dbReference type="InterPro" id="IPR006076">
    <property type="entry name" value="FAD-dep_OxRdtase"/>
</dbReference>
<organism evidence="3 4">
    <name type="scientific">Ruegeria spongiae</name>
    <dbReference type="NCBI Taxonomy" id="2942209"/>
    <lineage>
        <taxon>Bacteria</taxon>
        <taxon>Pseudomonadati</taxon>
        <taxon>Pseudomonadota</taxon>
        <taxon>Alphaproteobacteria</taxon>
        <taxon>Rhodobacterales</taxon>
        <taxon>Roseobacteraceae</taxon>
        <taxon>Ruegeria</taxon>
    </lineage>
</organism>
<accession>A0ABT0Q7L0</accession>
<dbReference type="RefSeq" id="WP_249712985.1">
    <property type="nucleotide sequence ID" value="NZ_JAMFMB010000038.1"/>
</dbReference>
<dbReference type="PANTHER" id="PTHR13847:SF281">
    <property type="entry name" value="FAD DEPENDENT OXIDOREDUCTASE DOMAIN-CONTAINING PROTEIN"/>
    <property type="match status" value="1"/>
</dbReference>
<dbReference type="Gene3D" id="3.50.50.60">
    <property type="entry name" value="FAD/NAD(P)-binding domain"/>
    <property type="match status" value="1"/>
</dbReference>
<dbReference type="Gene3D" id="3.30.9.10">
    <property type="entry name" value="D-Amino Acid Oxidase, subunit A, domain 2"/>
    <property type="match status" value="1"/>
</dbReference>
<keyword evidence="1" id="KW-0560">Oxidoreductase</keyword>
<dbReference type="InterPro" id="IPR036188">
    <property type="entry name" value="FAD/NAD-bd_sf"/>
</dbReference>
<evidence type="ECO:0000313" key="3">
    <source>
        <dbReference type="EMBL" id="MCL6285813.1"/>
    </source>
</evidence>
<gene>
    <name evidence="3" type="ORF">M3P21_20020</name>
</gene>
<evidence type="ECO:0000313" key="4">
    <source>
        <dbReference type="Proteomes" id="UP001203880"/>
    </source>
</evidence>
<dbReference type="SUPFAM" id="SSF51905">
    <property type="entry name" value="FAD/NAD(P)-binding domain"/>
    <property type="match status" value="1"/>
</dbReference>
<name>A0ABT0Q7L0_9RHOB</name>
<dbReference type="Pfam" id="PF01266">
    <property type="entry name" value="DAO"/>
    <property type="match status" value="1"/>
</dbReference>
<dbReference type="Proteomes" id="UP001203880">
    <property type="component" value="Unassembled WGS sequence"/>
</dbReference>
<dbReference type="EMBL" id="JAMFMB010000038">
    <property type="protein sequence ID" value="MCL6285813.1"/>
    <property type="molecule type" value="Genomic_DNA"/>
</dbReference>